<evidence type="ECO:0000256" key="14">
    <source>
        <dbReference type="ARBA" id="ARBA00023295"/>
    </source>
</evidence>
<evidence type="ECO:0000256" key="17">
    <source>
        <dbReference type="ARBA" id="ARBA00041069"/>
    </source>
</evidence>
<evidence type="ECO:0000259" key="20">
    <source>
        <dbReference type="Pfam" id="PF02836"/>
    </source>
</evidence>
<dbReference type="Pfam" id="PF02836">
    <property type="entry name" value="Glyco_hydro_2_C"/>
    <property type="match status" value="1"/>
</dbReference>
<comment type="subunit">
    <text evidence="5">Monomer.</text>
</comment>
<evidence type="ECO:0000256" key="11">
    <source>
        <dbReference type="ARBA" id="ARBA00022801"/>
    </source>
</evidence>
<evidence type="ECO:0000313" key="24">
    <source>
        <dbReference type="EMBL" id="MCZ8371850.1"/>
    </source>
</evidence>
<comment type="function">
    <text evidence="2">Exoglycosidase that cleaves the single beta-linked mannose residue from the non-reducing end of all N-linked glycoprotein oligosaccharides.</text>
</comment>
<keyword evidence="9" id="KW-0964">Secreted</keyword>
<evidence type="ECO:0000259" key="22">
    <source>
        <dbReference type="Pfam" id="PF17786"/>
    </source>
</evidence>
<comment type="caution">
    <text evidence="24">The sequence shown here is derived from an EMBL/GenBank/DDBJ whole genome shotgun (WGS) entry which is preliminary data.</text>
</comment>
<evidence type="ECO:0000259" key="23">
    <source>
        <dbReference type="Pfam" id="PF22666"/>
    </source>
</evidence>
<dbReference type="InterPro" id="IPR013783">
    <property type="entry name" value="Ig-like_fold"/>
</dbReference>
<feature type="domain" description="Beta-mannosidase-like galactose-binding" evidence="23">
    <location>
        <begin position="7"/>
        <end position="184"/>
    </location>
</feature>
<evidence type="ECO:0000256" key="1">
    <source>
        <dbReference type="ARBA" id="ARBA00000829"/>
    </source>
</evidence>
<feature type="domain" description="Mannosidase Ig/CBM-like" evidence="22">
    <location>
        <begin position="662"/>
        <end position="750"/>
    </location>
</feature>
<dbReference type="InterPro" id="IPR006102">
    <property type="entry name" value="Ig-like_GH2"/>
</dbReference>
<dbReference type="Pfam" id="PF17753">
    <property type="entry name" value="Ig_mannosidase"/>
    <property type="match status" value="1"/>
</dbReference>
<evidence type="ECO:0000313" key="25">
    <source>
        <dbReference type="Proteomes" id="UP001141933"/>
    </source>
</evidence>
<dbReference type="Pfam" id="PF22666">
    <property type="entry name" value="Glyco_hydro_2_N2"/>
    <property type="match status" value="1"/>
</dbReference>
<evidence type="ECO:0000259" key="19">
    <source>
        <dbReference type="Pfam" id="PF00703"/>
    </source>
</evidence>
<dbReference type="EMBL" id="JAPZVM010000002">
    <property type="protein sequence ID" value="MCZ8371850.1"/>
    <property type="molecule type" value="Genomic_DNA"/>
</dbReference>
<keyword evidence="10" id="KW-0732">Signal</keyword>
<dbReference type="InterPro" id="IPR017853">
    <property type="entry name" value="GH"/>
</dbReference>
<keyword evidence="12" id="KW-1015">Disulfide bond</keyword>
<evidence type="ECO:0000256" key="6">
    <source>
        <dbReference type="ARBA" id="ARBA00011738"/>
    </source>
</evidence>
<dbReference type="Gene3D" id="2.60.40.10">
    <property type="entry name" value="Immunoglobulins"/>
    <property type="match status" value="3"/>
</dbReference>
<dbReference type="SUPFAM" id="SSF51445">
    <property type="entry name" value="(Trans)glycosidases"/>
    <property type="match status" value="1"/>
</dbReference>
<evidence type="ECO:0000256" key="3">
    <source>
        <dbReference type="ARBA" id="ARBA00004613"/>
    </source>
</evidence>
<organism evidence="24 25">
    <name type="scientific">Phocaeicola acetigenes</name>
    <dbReference type="NCBI Taxonomy" id="3016083"/>
    <lineage>
        <taxon>Bacteria</taxon>
        <taxon>Pseudomonadati</taxon>
        <taxon>Bacteroidota</taxon>
        <taxon>Bacteroidia</taxon>
        <taxon>Bacteroidales</taxon>
        <taxon>Bacteroidaceae</taxon>
        <taxon>Phocaeicola</taxon>
    </lineage>
</organism>
<comment type="subcellular location">
    <subcellularLocation>
        <location evidence="3">Secreted</location>
    </subcellularLocation>
</comment>
<comment type="subunit">
    <text evidence="6">Homodimer.</text>
</comment>
<evidence type="ECO:0000256" key="8">
    <source>
        <dbReference type="ARBA" id="ARBA00015707"/>
    </source>
</evidence>
<name>A0ABT4PFL6_9BACT</name>
<evidence type="ECO:0000256" key="12">
    <source>
        <dbReference type="ARBA" id="ARBA00023157"/>
    </source>
</evidence>
<dbReference type="InterPro" id="IPR050887">
    <property type="entry name" value="Beta-mannosidase_GH2"/>
</dbReference>
<feature type="domain" description="Glycoside hydrolase family 2 immunoglobulin-like beta-sandwich" evidence="19">
    <location>
        <begin position="194"/>
        <end position="301"/>
    </location>
</feature>
<dbReference type="Pfam" id="PF00703">
    <property type="entry name" value="Glyco_hydro_2"/>
    <property type="match status" value="1"/>
</dbReference>
<dbReference type="PANTHER" id="PTHR43730:SF1">
    <property type="entry name" value="BETA-MANNOSIDASE"/>
    <property type="match status" value="1"/>
</dbReference>
<evidence type="ECO:0000259" key="21">
    <source>
        <dbReference type="Pfam" id="PF17753"/>
    </source>
</evidence>
<evidence type="ECO:0000256" key="10">
    <source>
        <dbReference type="ARBA" id="ARBA00022729"/>
    </source>
</evidence>
<dbReference type="SUPFAM" id="SSF49303">
    <property type="entry name" value="beta-Galactosidase/glucuronidase domain"/>
    <property type="match status" value="3"/>
</dbReference>
<evidence type="ECO:0000256" key="2">
    <source>
        <dbReference type="ARBA" id="ARBA00003150"/>
    </source>
</evidence>
<accession>A0ABT4PFL6</accession>
<evidence type="ECO:0000256" key="4">
    <source>
        <dbReference type="ARBA" id="ARBA00004740"/>
    </source>
</evidence>
<keyword evidence="25" id="KW-1185">Reference proteome</keyword>
<dbReference type="InterPro" id="IPR041447">
    <property type="entry name" value="Mannosidase_ig"/>
</dbReference>
<dbReference type="Pfam" id="PF17786">
    <property type="entry name" value="Mannosidase_ig"/>
    <property type="match status" value="1"/>
</dbReference>
<dbReference type="InterPro" id="IPR054593">
    <property type="entry name" value="Beta-mannosidase-like_N2"/>
</dbReference>
<dbReference type="PANTHER" id="PTHR43730">
    <property type="entry name" value="BETA-MANNOSIDASE"/>
    <property type="match status" value="1"/>
</dbReference>
<evidence type="ECO:0000256" key="5">
    <source>
        <dbReference type="ARBA" id="ARBA00011245"/>
    </source>
</evidence>
<gene>
    <name evidence="24" type="ORF">O6P32_03900</name>
</gene>
<reference evidence="24" key="1">
    <citation type="submission" date="2022-12" db="EMBL/GenBank/DDBJ databases">
        <title>Phocaeicola acetigenes sp. nov., isolated feces from a healthy human.</title>
        <authorList>
            <person name="Do H."/>
            <person name="Ha Y.B."/>
            <person name="Kim J.-S."/>
            <person name="Suh M.K."/>
            <person name="Kim H.S."/>
            <person name="Lee J.-S."/>
        </authorList>
    </citation>
    <scope>NUCLEOTIDE SEQUENCE</scope>
    <source>
        <strain evidence="24">KGMB11183</strain>
    </source>
</reference>
<comment type="pathway">
    <text evidence="4">Glycan metabolism; N-glycan degradation.</text>
</comment>
<evidence type="ECO:0000256" key="18">
    <source>
        <dbReference type="ARBA" id="ARBA00041614"/>
    </source>
</evidence>
<evidence type="ECO:0000256" key="7">
    <source>
        <dbReference type="ARBA" id="ARBA00012754"/>
    </source>
</evidence>
<protein>
    <recommendedName>
        <fullName evidence="8">Beta-mannosidase</fullName>
        <ecNumber evidence="7">3.2.1.25</ecNumber>
    </recommendedName>
    <alternativeName>
        <fullName evidence="17">Beta-mannosidase B</fullName>
    </alternativeName>
    <alternativeName>
        <fullName evidence="15">Lysosomal beta A mannosidase</fullName>
    </alternativeName>
    <alternativeName>
        <fullName evidence="18">Mannanase B</fullName>
    </alternativeName>
</protein>
<dbReference type="Proteomes" id="UP001141933">
    <property type="component" value="Unassembled WGS sequence"/>
</dbReference>
<dbReference type="SUPFAM" id="SSF49785">
    <property type="entry name" value="Galactose-binding domain-like"/>
    <property type="match status" value="1"/>
</dbReference>
<dbReference type="GO" id="GO:0016787">
    <property type="term" value="F:hydrolase activity"/>
    <property type="evidence" value="ECO:0007669"/>
    <property type="project" value="UniProtKB-KW"/>
</dbReference>
<evidence type="ECO:0000256" key="15">
    <source>
        <dbReference type="ARBA" id="ARBA00032581"/>
    </source>
</evidence>
<dbReference type="EC" id="3.2.1.25" evidence="7"/>
<evidence type="ECO:0000256" key="13">
    <source>
        <dbReference type="ARBA" id="ARBA00023180"/>
    </source>
</evidence>
<dbReference type="InterPro" id="IPR036156">
    <property type="entry name" value="Beta-gal/glucu_dom_sf"/>
</dbReference>
<feature type="domain" description="Glycoside hydrolase family 2 catalytic" evidence="20">
    <location>
        <begin position="318"/>
        <end position="436"/>
    </location>
</feature>
<dbReference type="InterPro" id="IPR041625">
    <property type="entry name" value="Beta-mannosidase_Ig"/>
</dbReference>
<dbReference type="InterPro" id="IPR006103">
    <property type="entry name" value="Glyco_hydro_2_cat"/>
</dbReference>
<dbReference type="Gene3D" id="3.20.20.80">
    <property type="entry name" value="Glycosidases"/>
    <property type="match status" value="1"/>
</dbReference>
<comment type="similarity">
    <text evidence="16">Belongs to the glycosyl hydrolase 2 family. Beta-mannosidase B subfamily.</text>
</comment>
<evidence type="ECO:0000256" key="9">
    <source>
        <dbReference type="ARBA" id="ARBA00022525"/>
    </source>
</evidence>
<proteinExistence type="inferred from homology"/>
<keyword evidence="14" id="KW-0326">Glycosidase</keyword>
<keyword evidence="13" id="KW-0325">Glycoprotein</keyword>
<dbReference type="Gene3D" id="2.60.120.260">
    <property type="entry name" value="Galactose-binding domain-like"/>
    <property type="match status" value="1"/>
</dbReference>
<keyword evidence="11 24" id="KW-0378">Hydrolase</keyword>
<evidence type="ECO:0000256" key="16">
    <source>
        <dbReference type="ARBA" id="ARBA00038429"/>
    </source>
</evidence>
<feature type="domain" description="Beta-mannosidase Ig-fold" evidence="21">
    <location>
        <begin position="756"/>
        <end position="831"/>
    </location>
</feature>
<dbReference type="InterPro" id="IPR008979">
    <property type="entry name" value="Galactose-bd-like_sf"/>
</dbReference>
<comment type="catalytic activity">
    <reaction evidence="1">
        <text>Hydrolysis of terminal, non-reducing beta-D-mannose residues in beta-D-mannosides.</text>
        <dbReference type="EC" id="3.2.1.25"/>
    </reaction>
</comment>
<sequence length="836" mass="96977">MELNEGWQFRQARLSNWYPATVPGVVHTDLMNNGIIEDPYYRLNERGVQWIDKEDWVYESSFSLSDEFMNRQNIDLLFKGLDTYADVYLNDSLILKADNMFREWRVEVKSLVKSSGNILRIYFHSPLKVDIPKWDALPYHYSAGNDQSENGGVFNKKVSVFARKAGYHYGWDWGPRLVTSGIWRPVYVEAWNDARISNVFIRQHEVNEKKAVLTGQVEVVADKEMTDASVVLTDTDNGKVLARVKTSLKQGVNKVELPFVMKNPELWWSNGLGNPHLYTFETTLVVGKQTADAHQDRVGIRSLKVIRKPDAHGTSFFFELNGRPVFMKGANYIPQDNFLPRVTEESYRKTIQDAADVHMNMLRVWGGGIYENDIFYDLCDEYGILVWQDFMFACSLYPAEGEWLENVRREAIDNVRRLRNHPCIAIWCGNNECNEAWYGWGWAKKYNEQNPEYARLIKAQMDKQYLETLPLVVSEEDPDRFYLPSSPFGLEGQVNDDCNGDRHYWRVWGGREPISQYNKERSRFFSEYGFQSFPDFETVKRYTSGSEDWNITSEVMMAHQRGGEHANKLIETYMLAEHREPKDFRSFLYLTQVLQGDAIKIAMEAHRRDMPYCMGSLFWQHNDCWPVASWSSRDYYGRWKAQHYFARKAYSDILLSPLVVEGNLRVYAVSDRREPLQTVLSVEVWKLEGGKVSALEKQIQINPNTSSCVFEEQLDRLLDGASPQDVVVHVYLKEDDRKCYANNCFLAAQKEMAYAPATIRKDIRPVEGGFEVTLQSNRFARAVYLCSDNFETTFSDNYIDLLPGEPVTLMVRTALSQGDFEKSLSVYDLYEACRKN</sequence>